<dbReference type="Proteomes" id="UP001285921">
    <property type="component" value="Unassembled WGS sequence"/>
</dbReference>
<evidence type="ECO:0000313" key="2">
    <source>
        <dbReference type="Proteomes" id="UP001285921"/>
    </source>
</evidence>
<dbReference type="RefSeq" id="WP_317981451.1">
    <property type="nucleotide sequence ID" value="NZ_BTCL01000020.1"/>
</dbReference>
<evidence type="ECO:0000313" key="1">
    <source>
        <dbReference type="EMBL" id="GMK47498.1"/>
    </source>
</evidence>
<dbReference type="EMBL" id="BTCL01000020">
    <property type="protein sequence ID" value="GMK47498.1"/>
    <property type="molecule type" value="Genomic_DNA"/>
</dbReference>
<protein>
    <recommendedName>
        <fullName evidence="3">HTH merR-type domain-containing protein</fullName>
    </recommendedName>
</protein>
<organism evidence="1 2">
    <name type="scientific">Paenibacillus glycanilyticus</name>
    <dbReference type="NCBI Taxonomy" id="126569"/>
    <lineage>
        <taxon>Bacteria</taxon>
        <taxon>Bacillati</taxon>
        <taxon>Bacillota</taxon>
        <taxon>Bacilli</taxon>
        <taxon>Bacillales</taxon>
        <taxon>Paenibacillaceae</taxon>
        <taxon>Paenibacillus</taxon>
    </lineage>
</organism>
<dbReference type="Gene3D" id="1.10.1660.10">
    <property type="match status" value="1"/>
</dbReference>
<accession>A0ABQ6NSG4</accession>
<evidence type="ECO:0008006" key="3">
    <source>
        <dbReference type="Google" id="ProtNLM"/>
    </source>
</evidence>
<reference evidence="1 2" key="1">
    <citation type="submission" date="2023-05" db="EMBL/GenBank/DDBJ databases">
        <title>Draft genome of Paenibacillus sp. CCS26.</title>
        <authorList>
            <person name="Akita H."/>
            <person name="Shinto Y."/>
            <person name="Kimura Z."/>
        </authorList>
    </citation>
    <scope>NUCLEOTIDE SEQUENCE [LARGE SCALE GENOMIC DNA]</scope>
    <source>
        <strain evidence="1 2">CCS26</strain>
    </source>
</reference>
<comment type="caution">
    <text evidence="1">The sequence shown here is derived from an EMBL/GenBank/DDBJ whole genome shotgun (WGS) entry which is preliminary data.</text>
</comment>
<keyword evidence="2" id="KW-1185">Reference proteome</keyword>
<proteinExistence type="predicted"/>
<sequence>MREYGLKEIATLLDTAESTLRRWCQMLEAAGYPFERSENSRRRVLTDREKDSLTKLKKLSQSMPLEEACAVIVSQNGGSLPVKAVEQAPIINNEEHWEKMNQLIEQLPMRIYWSGADTAVKELQEQWRLLQEA</sequence>
<name>A0ABQ6NSG4_9BACL</name>
<gene>
    <name evidence="1" type="ORF">PghCCS26_46280</name>
</gene>